<evidence type="ECO:0000313" key="2">
    <source>
        <dbReference type="EMBL" id="TVU06223.1"/>
    </source>
</evidence>
<dbReference type="Gramene" id="TVU06168">
    <property type="protein sequence ID" value="TVU06168"/>
    <property type="gene ID" value="EJB05_49367"/>
</dbReference>
<comment type="caution">
    <text evidence="2">The sequence shown here is derived from an EMBL/GenBank/DDBJ whole genome shotgun (WGS) entry which is preliminary data.</text>
</comment>
<sequence length="70" mass="7522">MGSSTSTLNRPAAASAFFQHYAARQTRALPSSPAASYLLTYRVHLNGDAHQVFADRSGEAIAVPVQWSES</sequence>
<reference evidence="2 3" key="1">
    <citation type="journal article" date="2019" name="Sci. Rep.">
        <title>A high-quality genome of Eragrostis curvula grass provides insights into Poaceae evolution and supports new strategies to enhance forage quality.</title>
        <authorList>
            <person name="Carballo J."/>
            <person name="Santos B.A.C.M."/>
            <person name="Zappacosta D."/>
            <person name="Garbus I."/>
            <person name="Selva J.P."/>
            <person name="Gallo C.A."/>
            <person name="Diaz A."/>
            <person name="Albertini E."/>
            <person name="Caccamo M."/>
            <person name="Echenique V."/>
        </authorList>
    </citation>
    <scope>NUCLEOTIDE SEQUENCE [LARGE SCALE GENOMIC DNA]</scope>
    <source>
        <strain evidence="3">cv. Victoria</strain>
        <tissue evidence="2">Leaf</tissue>
    </source>
</reference>
<dbReference type="Proteomes" id="UP000324897">
    <property type="component" value="Unassembled WGS sequence"/>
</dbReference>
<gene>
    <name evidence="1" type="ORF">EJB05_49367</name>
    <name evidence="2" type="ORF">EJB05_49424</name>
</gene>
<proteinExistence type="predicted"/>
<dbReference type="AlphaFoldDB" id="A0A5J9T4A0"/>
<dbReference type="EMBL" id="RWGY01000051">
    <property type="protein sequence ID" value="TVU06223.1"/>
    <property type="molecule type" value="Genomic_DNA"/>
</dbReference>
<accession>A0A5J9T4A0</accession>
<name>A0A5J9T4A0_9POAL</name>
<organism evidence="2 3">
    <name type="scientific">Eragrostis curvula</name>
    <name type="common">weeping love grass</name>
    <dbReference type="NCBI Taxonomy" id="38414"/>
    <lineage>
        <taxon>Eukaryota</taxon>
        <taxon>Viridiplantae</taxon>
        <taxon>Streptophyta</taxon>
        <taxon>Embryophyta</taxon>
        <taxon>Tracheophyta</taxon>
        <taxon>Spermatophyta</taxon>
        <taxon>Magnoliopsida</taxon>
        <taxon>Liliopsida</taxon>
        <taxon>Poales</taxon>
        <taxon>Poaceae</taxon>
        <taxon>PACMAD clade</taxon>
        <taxon>Chloridoideae</taxon>
        <taxon>Eragrostideae</taxon>
        <taxon>Eragrostidinae</taxon>
        <taxon>Eragrostis</taxon>
    </lineage>
</organism>
<protein>
    <submittedName>
        <fullName evidence="2">Uncharacterized protein</fullName>
    </submittedName>
</protein>
<dbReference type="Gramene" id="TVU06223">
    <property type="protein sequence ID" value="TVU06223"/>
    <property type="gene ID" value="EJB05_49424"/>
</dbReference>
<dbReference type="EMBL" id="RWGY01000051">
    <property type="protein sequence ID" value="TVU06168.1"/>
    <property type="molecule type" value="Genomic_DNA"/>
</dbReference>
<keyword evidence="3" id="KW-1185">Reference proteome</keyword>
<evidence type="ECO:0000313" key="1">
    <source>
        <dbReference type="EMBL" id="TVU06168.1"/>
    </source>
</evidence>
<evidence type="ECO:0000313" key="3">
    <source>
        <dbReference type="Proteomes" id="UP000324897"/>
    </source>
</evidence>